<comment type="subcellular location">
    <subcellularLocation>
        <location evidence="1">Nucleus</location>
    </subcellularLocation>
</comment>
<dbReference type="PANTHER" id="PTHR12087:SF0">
    <property type="entry name" value="ORIGIN RECOGNITION COMPLEX SUBUNIT 4"/>
    <property type="match status" value="1"/>
</dbReference>
<feature type="domain" description="Origin recognition complex subunit 4 C-terminal" evidence="8">
    <location>
        <begin position="487"/>
        <end position="713"/>
    </location>
</feature>
<dbReference type="GO" id="GO:0006270">
    <property type="term" value="P:DNA replication initiation"/>
    <property type="evidence" value="ECO:0007669"/>
    <property type="project" value="TreeGrafter"/>
</dbReference>
<evidence type="ECO:0000259" key="7">
    <source>
        <dbReference type="Pfam" id="PF13191"/>
    </source>
</evidence>
<feature type="domain" description="Orc1-like AAA ATPase" evidence="7">
    <location>
        <begin position="289"/>
        <end position="447"/>
    </location>
</feature>
<dbReference type="SUPFAM" id="SSF52540">
    <property type="entry name" value="P-loop containing nucleoside triphosphate hydrolases"/>
    <property type="match status" value="1"/>
</dbReference>
<gene>
    <name evidence="10" type="ORF">SeLEV6574_g03380</name>
    <name evidence="9" type="ORF">SeMB42_g07246</name>
</gene>
<evidence type="ECO:0000313" key="11">
    <source>
        <dbReference type="Proteomes" id="UP000317494"/>
    </source>
</evidence>
<evidence type="ECO:0000256" key="4">
    <source>
        <dbReference type="ARBA" id="ARBA00023125"/>
    </source>
</evidence>
<dbReference type="GO" id="GO:0005664">
    <property type="term" value="C:nuclear origin of replication recognition complex"/>
    <property type="evidence" value="ECO:0007669"/>
    <property type="project" value="TreeGrafter"/>
</dbReference>
<feature type="compositionally biased region" description="Basic and acidic residues" evidence="6">
    <location>
        <begin position="197"/>
        <end position="207"/>
    </location>
</feature>
<name>A0A507D3S7_9FUNG</name>
<evidence type="ECO:0000256" key="1">
    <source>
        <dbReference type="ARBA" id="ARBA00004123"/>
    </source>
</evidence>
<evidence type="ECO:0000256" key="6">
    <source>
        <dbReference type="SAM" id="MobiDB-lite"/>
    </source>
</evidence>
<comment type="caution">
    <text evidence="10">The sequence shown here is derived from an EMBL/GenBank/DDBJ whole genome shotgun (WGS) entry which is preliminary data.</text>
</comment>
<proteinExistence type="inferred from homology"/>
<protein>
    <submittedName>
        <fullName evidence="10">Uncharacterized protein</fullName>
    </submittedName>
</protein>
<dbReference type="EMBL" id="QEAN01000486">
    <property type="protein sequence ID" value="TPX34960.1"/>
    <property type="molecule type" value="Genomic_DNA"/>
</dbReference>
<keyword evidence="11" id="KW-1185">Reference proteome</keyword>
<keyword evidence="3" id="KW-0235">DNA replication</keyword>
<feature type="compositionally biased region" description="Polar residues" evidence="6">
    <location>
        <begin position="42"/>
        <end position="58"/>
    </location>
</feature>
<evidence type="ECO:0000313" key="10">
    <source>
        <dbReference type="EMBL" id="TPX46159.1"/>
    </source>
</evidence>
<dbReference type="Pfam" id="PF13191">
    <property type="entry name" value="AAA_16"/>
    <property type="match status" value="1"/>
</dbReference>
<dbReference type="EMBL" id="QEAM01000112">
    <property type="protein sequence ID" value="TPX46159.1"/>
    <property type="molecule type" value="Genomic_DNA"/>
</dbReference>
<dbReference type="OrthoDB" id="343623at2759"/>
<feature type="compositionally biased region" description="Basic residues" evidence="6">
    <location>
        <begin position="1"/>
        <end position="14"/>
    </location>
</feature>
<dbReference type="Proteomes" id="UP000320475">
    <property type="component" value="Unassembled WGS sequence"/>
</dbReference>
<accession>A0A507D3S7</accession>
<dbReference type="InterPro" id="IPR027417">
    <property type="entry name" value="P-loop_NTPase"/>
</dbReference>
<dbReference type="VEuPathDB" id="FungiDB:SeMB42_g07246"/>
<feature type="region of interest" description="Disordered" evidence="6">
    <location>
        <begin position="1"/>
        <end position="88"/>
    </location>
</feature>
<dbReference type="Gene3D" id="3.40.50.300">
    <property type="entry name" value="P-loop containing nucleotide triphosphate hydrolases"/>
    <property type="match status" value="1"/>
</dbReference>
<keyword evidence="4" id="KW-0238">DNA-binding</keyword>
<evidence type="ECO:0000256" key="5">
    <source>
        <dbReference type="ARBA" id="ARBA00023242"/>
    </source>
</evidence>
<dbReference type="InterPro" id="IPR016527">
    <property type="entry name" value="ORC4"/>
</dbReference>
<dbReference type="STRING" id="286115.A0A507D3S7"/>
<dbReference type="GO" id="GO:0003688">
    <property type="term" value="F:DNA replication origin binding"/>
    <property type="evidence" value="ECO:0007669"/>
    <property type="project" value="TreeGrafter"/>
</dbReference>
<feature type="region of interest" description="Disordered" evidence="6">
    <location>
        <begin position="194"/>
        <end position="240"/>
    </location>
</feature>
<organism evidence="10 12">
    <name type="scientific">Synchytrium endobioticum</name>
    <dbReference type="NCBI Taxonomy" id="286115"/>
    <lineage>
        <taxon>Eukaryota</taxon>
        <taxon>Fungi</taxon>
        <taxon>Fungi incertae sedis</taxon>
        <taxon>Chytridiomycota</taxon>
        <taxon>Chytridiomycota incertae sedis</taxon>
        <taxon>Chytridiomycetes</taxon>
        <taxon>Synchytriales</taxon>
        <taxon>Synchytriaceae</taxon>
        <taxon>Synchytrium</taxon>
    </lineage>
</organism>
<dbReference type="InterPro" id="IPR041664">
    <property type="entry name" value="AAA_16"/>
</dbReference>
<evidence type="ECO:0000313" key="9">
    <source>
        <dbReference type="EMBL" id="TPX34960.1"/>
    </source>
</evidence>
<comment type="similarity">
    <text evidence="2">Belongs to the ORC4 family.</text>
</comment>
<keyword evidence="5" id="KW-0539">Nucleus</keyword>
<dbReference type="Pfam" id="PF14629">
    <property type="entry name" value="ORC4_C"/>
    <property type="match status" value="1"/>
</dbReference>
<evidence type="ECO:0000313" key="12">
    <source>
        <dbReference type="Proteomes" id="UP000320475"/>
    </source>
</evidence>
<dbReference type="Proteomes" id="UP000317494">
    <property type="component" value="Unassembled WGS sequence"/>
</dbReference>
<evidence type="ECO:0000256" key="3">
    <source>
        <dbReference type="ARBA" id="ARBA00022705"/>
    </source>
</evidence>
<feature type="compositionally biased region" description="Polar residues" evidence="6">
    <location>
        <begin position="69"/>
        <end position="88"/>
    </location>
</feature>
<evidence type="ECO:0000256" key="2">
    <source>
        <dbReference type="ARBA" id="ARBA00005334"/>
    </source>
</evidence>
<sequence length="736" mass="81622">MLRGRGQSRPRHATRTPGDLYDFPATDDDDAAPASGLRRASSRTMKTRTIQSQSSPGCSTPARCLASAKPTSATAGHVTSETSSANRMSTRASSRRALALPLPLPLPLPLLSPAVMTASTSDNKTPCKRAAVKASTPTRLPVHNDNDCSTDEDEALQPMKKIPASTKRKLHLETTTIATPSNCLARSSGVNACINTDPDKYDRHDYRDDDDDSDSEALLPTLKKQKVTPPNSGRITKRPTLFDDTTTTANTVNHSTSGSSTKVKFGQKVLSKAKTVILNRLSGTTPPRKLIGLDDQFHVLYDLVSRTIRYGEGNSVVCIGARGTGKSMTLKMVLDKIRSEHEESDDKLFIEVFLSGLLHTDDRYALRSIARALKTEQSQDQNRPTRMSFSESLQHVLDTLRSGNAKSMPVIIVIDEFDIFASHSTRQHLLYNLFDAAQSGHSPVLIVGLSHRFDVLEGLEKRVKSRFSQRQVYFYPPQTPNQFIDIFKNHLLLDVEADGLMYDEAIDRNEMIAYVQRYNHSVQSLLKDAMFKEVCKDECQFGLDMRRLRNILFVCVSCLKPEQPLLDEVTFTRIVLEQNVDTSRSLIASLSALETCVLLSIRTLLLANHEIVNFEMVYDEYQSYLQASDIRSGSSSASKVSRSASVVSVELCSGVGVRDLKYPRSTVMKAFERLIVIGFLKPCSDRGGGGDSGVFYGHGLKQYRMVKAMFSEDDAGTWIRANPDLPTFIEKWAKST</sequence>
<dbReference type="InterPro" id="IPR032705">
    <property type="entry name" value="ORC4_C"/>
</dbReference>
<evidence type="ECO:0000259" key="8">
    <source>
        <dbReference type="Pfam" id="PF14629"/>
    </source>
</evidence>
<dbReference type="PANTHER" id="PTHR12087">
    <property type="entry name" value="ORIGIN RECOGNITION COMPLEX SUBUNIT 4"/>
    <property type="match status" value="1"/>
</dbReference>
<feature type="region of interest" description="Disordered" evidence="6">
    <location>
        <begin position="118"/>
        <end position="152"/>
    </location>
</feature>
<dbReference type="AlphaFoldDB" id="A0A507D3S7"/>
<reference evidence="11 12" key="1">
    <citation type="journal article" date="2019" name="Sci. Rep.">
        <title>Comparative genomics of chytrid fungi reveal insights into the obligate biotrophic and pathogenic lifestyle of Synchytrium endobioticum.</title>
        <authorList>
            <person name="van de Vossenberg B.T.L.H."/>
            <person name="Warris S."/>
            <person name="Nguyen H.D.T."/>
            <person name="van Gent-Pelzer M.P.E."/>
            <person name="Joly D.L."/>
            <person name="van de Geest H.C."/>
            <person name="Bonants P.J.M."/>
            <person name="Smith D.S."/>
            <person name="Levesque C.A."/>
            <person name="van der Lee T.A.J."/>
        </authorList>
    </citation>
    <scope>NUCLEOTIDE SEQUENCE [LARGE SCALE GENOMIC DNA]</scope>
    <source>
        <strain evidence="10 12">LEV6574</strain>
        <strain evidence="9 11">MB42</strain>
    </source>
</reference>